<proteinExistence type="predicted"/>
<evidence type="ECO:0000313" key="2">
    <source>
        <dbReference type="WBParaSite" id="nRc.2.0.1.t07954-RA"/>
    </source>
</evidence>
<organism evidence="1 2">
    <name type="scientific">Romanomermis culicivorax</name>
    <name type="common">Nematode worm</name>
    <dbReference type="NCBI Taxonomy" id="13658"/>
    <lineage>
        <taxon>Eukaryota</taxon>
        <taxon>Metazoa</taxon>
        <taxon>Ecdysozoa</taxon>
        <taxon>Nematoda</taxon>
        <taxon>Enoplea</taxon>
        <taxon>Dorylaimia</taxon>
        <taxon>Mermithida</taxon>
        <taxon>Mermithoidea</taxon>
        <taxon>Mermithidae</taxon>
        <taxon>Romanomermis</taxon>
    </lineage>
</organism>
<protein>
    <submittedName>
        <fullName evidence="2">Uncharacterized protein</fullName>
    </submittedName>
</protein>
<dbReference type="Proteomes" id="UP000887565">
    <property type="component" value="Unplaced"/>
</dbReference>
<dbReference type="WBParaSite" id="nRc.2.0.1.t07954-RA">
    <property type="protein sequence ID" value="nRc.2.0.1.t07954-RA"/>
    <property type="gene ID" value="nRc.2.0.1.g07954"/>
</dbReference>
<sequence>MQDRLMIQAIAKLNEISWCNIDLMMLILGTYLPLNKQSIELNWNHYLVTPNKEQKDAVECSLSEKIWFIWSLP</sequence>
<name>A0A915I3E1_ROMCU</name>
<accession>A0A915I3E1</accession>
<keyword evidence="1" id="KW-1185">Reference proteome</keyword>
<reference evidence="2" key="1">
    <citation type="submission" date="2022-11" db="UniProtKB">
        <authorList>
            <consortium name="WormBaseParasite"/>
        </authorList>
    </citation>
    <scope>IDENTIFICATION</scope>
</reference>
<evidence type="ECO:0000313" key="1">
    <source>
        <dbReference type="Proteomes" id="UP000887565"/>
    </source>
</evidence>
<dbReference type="AlphaFoldDB" id="A0A915I3E1"/>